<keyword evidence="4" id="KW-1185">Reference proteome</keyword>
<dbReference type="Gene3D" id="3.90.550.10">
    <property type="entry name" value="Spore Coat Polysaccharide Biosynthesis Protein SpsA, Chain A"/>
    <property type="match status" value="1"/>
</dbReference>
<dbReference type="InterPro" id="IPR043148">
    <property type="entry name" value="TagF_C"/>
</dbReference>
<dbReference type="CDD" id="cd00761">
    <property type="entry name" value="Glyco_tranf_GTA_type"/>
    <property type="match status" value="1"/>
</dbReference>
<evidence type="ECO:0000256" key="1">
    <source>
        <dbReference type="ARBA" id="ARBA00006739"/>
    </source>
</evidence>
<proteinExistence type="inferred from homology"/>
<dbReference type="InterPro" id="IPR001173">
    <property type="entry name" value="Glyco_trans_2-like"/>
</dbReference>
<reference evidence="3 4" key="1">
    <citation type="submission" date="2024-06" db="EMBL/GenBank/DDBJ databases">
        <title>Genomic Encyclopedia of Type Strains, Phase IV (KMG-IV): sequencing the most valuable type-strain genomes for metagenomic binning, comparative biology and taxonomic classification.</title>
        <authorList>
            <person name="Goeker M."/>
        </authorList>
    </citation>
    <scope>NUCLEOTIDE SEQUENCE [LARGE SCALE GENOMIC DNA]</scope>
    <source>
        <strain evidence="3 4">DSM 17253</strain>
    </source>
</reference>
<dbReference type="SUPFAM" id="SSF53756">
    <property type="entry name" value="UDP-Glycosyltransferase/glycogen phosphorylase"/>
    <property type="match status" value="1"/>
</dbReference>
<dbReference type="Pfam" id="PF00535">
    <property type="entry name" value="Glycos_transf_2"/>
    <property type="match status" value="1"/>
</dbReference>
<dbReference type="InterPro" id="IPR029044">
    <property type="entry name" value="Nucleotide-diphossugar_trans"/>
</dbReference>
<comment type="similarity">
    <text evidence="1">Belongs to the glycosyltransferase 2 family.</text>
</comment>
<evidence type="ECO:0000259" key="2">
    <source>
        <dbReference type="Pfam" id="PF00535"/>
    </source>
</evidence>
<sequence>MEYKISVIVPVYNVESYISDCLDSIINQTLGIDQIEVIIVDDGSTDRSIEIAESYTEKHHSVRIIHSNENGGPGRARNIGLQYVTSNYFAFLDADDFISPNTFEHTLRLFSKFDCDLVIYEYEYYSKKGVTYERNPSGKLFEKNQLVTNITEVPEIIFAMSMCNKILSSKFKRLIHFPSSRFEDIVVSAKTTFNAERIYITNECKYYYRKRESQDDKSRTDAYLEQKANYFDHFEVNQSMSKLSIDYPEFKELLDWFNARSMVPFIYNMFKKRFFSKQEKKRLFSLAHQILKGVSPEAINRIDNVISRSVLRKTQAGKMNWFLFKIQFDKLVYQQKSLYKKIRKIHKVISFIPAIFLSFIFKIHPKYRDVWLICERGCDAKDNGFIFFEYLRINHPEINAFYLVDKYSKSFDKVKPLGNVVQYLSLKHKLLFVSSTKLISAHKGTIEPWNYKIFRQYFGFLSPKQKYIFLQHGITKDDVSYALGRKNTFFDLFITGAKPEFEYIKEKFGYKPSEVIYTGFARFDKLLPKDGKKQILFMPTWRNGIMNTSWSNSETIDDLIFLESIYYKRLQSLLLNRSLIDLLEDNDYDLIFYPHDETQPYLKYFSTVSNRVKIADKESNDVQTILRESKLLITDYSSVFFDFGFMDKPTIYYQFDKDFYLKNHYKQGYFNYEHDGFGPIVNDERDVITFIDYYFKTGFLVEEEYLLRINRFFEIRDNKNCIRIFEAIRKLDLDGG</sequence>
<comment type="caution">
    <text evidence="3">The sequence shown here is derived from an EMBL/GenBank/DDBJ whole genome shotgun (WGS) entry which is preliminary data.</text>
</comment>
<dbReference type="PANTHER" id="PTHR22916">
    <property type="entry name" value="GLYCOSYLTRANSFERASE"/>
    <property type="match status" value="1"/>
</dbReference>
<dbReference type="SUPFAM" id="SSF53448">
    <property type="entry name" value="Nucleotide-diphospho-sugar transferases"/>
    <property type="match status" value="1"/>
</dbReference>
<dbReference type="EMBL" id="JBEPLV010000005">
    <property type="protein sequence ID" value="MET3548175.1"/>
    <property type="molecule type" value="Genomic_DNA"/>
</dbReference>
<dbReference type="Proteomes" id="UP001549098">
    <property type="component" value="Unassembled WGS sequence"/>
</dbReference>
<name>A0ABV2F8S2_9BACL</name>
<protein>
    <submittedName>
        <fullName evidence="3">Glycosyltransferase involved in cell wall biosynthesis</fullName>
    </submittedName>
</protein>
<dbReference type="Pfam" id="PF04464">
    <property type="entry name" value="Glyphos_transf"/>
    <property type="match status" value="1"/>
</dbReference>
<dbReference type="RefSeq" id="WP_354500383.1">
    <property type="nucleotide sequence ID" value="NZ_JBEPLV010000005.1"/>
</dbReference>
<evidence type="ECO:0000313" key="4">
    <source>
        <dbReference type="Proteomes" id="UP001549098"/>
    </source>
</evidence>
<dbReference type="InterPro" id="IPR007554">
    <property type="entry name" value="Glycerophosphate_synth"/>
</dbReference>
<gene>
    <name evidence="3" type="ORF">ABID47_004803</name>
</gene>
<organism evidence="3 4">
    <name type="scientific">Paenibacillus favisporus</name>
    <dbReference type="NCBI Taxonomy" id="221028"/>
    <lineage>
        <taxon>Bacteria</taxon>
        <taxon>Bacillati</taxon>
        <taxon>Bacillota</taxon>
        <taxon>Bacilli</taxon>
        <taxon>Bacillales</taxon>
        <taxon>Paenibacillaceae</taxon>
        <taxon>Paenibacillus</taxon>
    </lineage>
</organism>
<dbReference type="PANTHER" id="PTHR22916:SF3">
    <property type="entry name" value="UDP-GLCNAC:BETAGAL BETA-1,3-N-ACETYLGLUCOSAMINYLTRANSFERASE-LIKE PROTEIN 1"/>
    <property type="match status" value="1"/>
</dbReference>
<dbReference type="Gene3D" id="3.40.50.12580">
    <property type="match status" value="1"/>
</dbReference>
<feature type="domain" description="Glycosyltransferase 2-like" evidence="2">
    <location>
        <begin position="6"/>
        <end position="164"/>
    </location>
</feature>
<evidence type="ECO:0000313" key="3">
    <source>
        <dbReference type="EMBL" id="MET3548175.1"/>
    </source>
</evidence>
<accession>A0ABV2F8S2</accession>